<dbReference type="GO" id="GO:0005737">
    <property type="term" value="C:cytoplasm"/>
    <property type="evidence" value="ECO:0007669"/>
    <property type="project" value="TreeGrafter"/>
</dbReference>
<dbReference type="AlphaFoldDB" id="A0A9P5ZKN2"/>
<organism evidence="3 4">
    <name type="scientific">Pleurotus eryngii</name>
    <name type="common">Boletus of the steppes</name>
    <dbReference type="NCBI Taxonomy" id="5323"/>
    <lineage>
        <taxon>Eukaryota</taxon>
        <taxon>Fungi</taxon>
        <taxon>Dikarya</taxon>
        <taxon>Basidiomycota</taxon>
        <taxon>Agaricomycotina</taxon>
        <taxon>Agaricomycetes</taxon>
        <taxon>Agaricomycetidae</taxon>
        <taxon>Agaricales</taxon>
        <taxon>Pleurotineae</taxon>
        <taxon>Pleurotaceae</taxon>
        <taxon>Pleurotus</taxon>
    </lineage>
</organism>
<keyword evidence="4" id="KW-1185">Reference proteome</keyword>
<gene>
    <name evidence="3" type="ORF">BDN71DRAFT_1403809</name>
</gene>
<comment type="caution">
    <text evidence="3">The sequence shown here is derived from an EMBL/GenBank/DDBJ whole genome shotgun (WGS) entry which is preliminary data.</text>
</comment>
<evidence type="ECO:0000313" key="3">
    <source>
        <dbReference type="EMBL" id="KAF9488084.1"/>
    </source>
</evidence>
<proteinExistence type="inferred from homology"/>
<feature type="non-terminal residue" evidence="3">
    <location>
        <position position="1"/>
    </location>
</feature>
<evidence type="ECO:0000256" key="2">
    <source>
        <dbReference type="ARBA" id="ARBA00023186"/>
    </source>
</evidence>
<dbReference type="InterPro" id="IPR016655">
    <property type="entry name" value="PFD3"/>
</dbReference>
<dbReference type="OrthoDB" id="6375174at2759"/>
<dbReference type="EMBL" id="MU154733">
    <property type="protein sequence ID" value="KAF9488084.1"/>
    <property type="molecule type" value="Genomic_DNA"/>
</dbReference>
<dbReference type="GO" id="GO:0016272">
    <property type="term" value="C:prefoldin complex"/>
    <property type="evidence" value="ECO:0007669"/>
    <property type="project" value="InterPro"/>
</dbReference>
<dbReference type="GO" id="GO:0006457">
    <property type="term" value="P:protein folding"/>
    <property type="evidence" value="ECO:0007669"/>
    <property type="project" value="InterPro"/>
</dbReference>
<dbReference type="GO" id="GO:0007017">
    <property type="term" value="P:microtubule-based process"/>
    <property type="evidence" value="ECO:0007669"/>
    <property type="project" value="TreeGrafter"/>
</dbReference>
<dbReference type="Proteomes" id="UP000807025">
    <property type="component" value="Unassembled WGS sequence"/>
</dbReference>
<comment type="similarity">
    <text evidence="1">Belongs to the prefoldin subunit alpha family.</text>
</comment>
<dbReference type="PANTHER" id="PTHR12409:SF0">
    <property type="entry name" value="PREFOLDIN SUBUNIT 3"/>
    <property type="match status" value="1"/>
</dbReference>
<keyword evidence="2" id="KW-0143">Chaperone</keyword>
<protein>
    <submittedName>
        <fullName evidence="3">Uncharacterized protein</fullName>
    </submittedName>
</protein>
<sequence length="97" mass="11462">YMENDLAQRRRGLEDKIPDTRKTLNMVEHLQSRRIGQLLLHEKRTDEDDLEDNLDRNDMRKPLQTTFELNDMLFAEAELEDTDTVFMAGGEFVCIVF</sequence>
<dbReference type="PANTHER" id="PTHR12409">
    <property type="entry name" value="PREFOLDIN SUBUNIT 3"/>
    <property type="match status" value="1"/>
</dbReference>
<dbReference type="GO" id="GO:0007021">
    <property type="term" value="P:tubulin complex assembly"/>
    <property type="evidence" value="ECO:0007669"/>
    <property type="project" value="TreeGrafter"/>
</dbReference>
<dbReference type="GO" id="GO:0015631">
    <property type="term" value="F:tubulin binding"/>
    <property type="evidence" value="ECO:0007669"/>
    <property type="project" value="TreeGrafter"/>
</dbReference>
<name>A0A9P5ZKN2_PLEER</name>
<reference evidence="3" key="1">
    <citation type="submission" date="2020-11" db="EMBL/GenBank/DDBJ databases">
        <authorList>
            <consortium name="DOE Joint Genome Institute"/>
            <person name="Ahrendt S."/>
            <person name="Riley R."/>
            <person name="Andreopoulos W."/>
            <person name="Labutti K."/>
            <person name="Pangilinan J."/>
            <person name="Ruiz-Duenas F.J."/>
            <person name="Barrasa J.M."/>
            <person name="Sanchez-Garcia M."/>
            <person name="Camarero S."/>
            <person name="Miyauchi S."/>
            <person name="Serrano A."/>
            <person name="Linde D."/>
            <person name="Babiker R."/>
            <person name="Drula E."/>
            <person name="Ayuso-Fernandez I."/>
            <person name="Pacheco R."/>
            <person name="Padilla G."/>
            <person name="Ferreira P."/>
            <person name="Barriuso J."/>
            <person name="Kellner H."/>
            <person name="Castanera R."/>
            <person name="Alfaro M."/>
            <person name="Ramirez L."/>
            <person name="Pisabarro A.G."/>
            <person name="Kuo A."/>
            <person name="Tritt A."/>
            <person name="Lipzen A."/>
            <person name="He G."/>
            <person name="Yan M."/>
            <person name="Ng V."/>
            <person name="Cullen D."/>
            <person name="Martin F."/>
            <person name="Rosso M.-N."/>
            <person name="Henrissat B."/>
            <person name="Hibbett D."/>
            <person name="Martinez A.T."/>
            <person name="Grigoriev I.V."/>
        </authorList>
    </citation>
    <scope>NUCLEOTIDE SEQUENCE</scope>
    <source>
        <strain evidence="3">ATCC 90797</strain>
    </source>
</reference>
<evidence type="ECO:0000256" key="1">
    <source>
        <dbReference type="ARBA" id="ARBA00010048"/>
    </source>
</evidence>
<accession>A0A9P5ZKN2</accession>
<evidence type="ECO:0000313" key="4">
    <source>
        <dbReference type="Proteomes" id="UP000807025"/>
    </source>
</evidence>